<dbReference type="PANTHER" id="PTHR43669">
    <property type="entry name" value="5-KETO-D-GLUCONATE 5-REDUCTASE"/>
    <property type="match status" value="1"/>
</dbReference>
<keyword evidence="2" id="KW-0560">Oxidoreductase</keyword>
<dbReference type="Proteomes" id="UP000011761">
    <property type="component" value="Unassembled WGS sequence"/>
</dbReference>
<dbReference type="Pfam" id="PF00106">
    <property type="entry name" value="adh_short"/>
    <property type="match status" value="1"/>
</dbReference>
<organism evidence="3 4">
    <name type="scientific">Baudoinia panamericana (strain UAMH 10762)</name>
    <name type="common">Angels' share fungus</name>
    <name type="synonym">Baudoinia compniacensis (strain UAMH 10762)</name>
    <dbReference type="NCBI Taxonomy" id="717646"/>
    <lineage>
        <taxon>Eukaryota</taxon>
        <taxon>Fungi</taxon>
        <taxon>Dikarya</taxon>
        <taxon>Ascomycota</taxon>
        <taxon>Pezizomycotina</taxon>
        <taxon>Dothideomycetes</taxon>
        <taxon>Dothideomycetidae</taxon>
        <taxon>Mycosphaerellales</taxon>
        <taxon>Teratosphaeriaceae</taxon>
        <taxon>Baudoinia</taxon>
    </lineage>
</organism>
<dbReference type="AlphaFoldDB" id="M2LUW4"/>
<reference evidence="3 4" key="1">
    <citation type="journal article" date="2012" name="PLoS Pathog.">
        <title>Diverse lifestyles and strategies of plant pathogenesis encoded in the genomes of eighteen Dothideomycetes fungi.</title>
        <authorList>
            <person name="Ohm R.A."/>
            <person name="Feau N."/>
            <person name="Henrissat B."/>
            <person name="Schoch C.L."/>
            <person name="Horwitz B.A."/>
            <person name="Barry K.W."/>
            <person name="Condon B.J."/>
            <person name="Copeland A.C."/>
            <person name="Dhillon B."/>
            <person name="Glaser F."/>
            <person name="Hesse C.N."/>
            <person name="Kosti I."/>
            <person name="LaButti K."/>
            <person name="Lindquist E.A."/>
            <person name="Lucas S."/>
            <person name="Salamov A.A."/>
            <person name="Bradshaw R.E."/>
            <person name="Ciuffetti L."/>
            <person name="Hamelin R.C."/>
            <person name="Kema G.H.J."/>
            <person name="Lawrence C."/>
            <person name="Scott J.A."/>
            <person name="Spatafora J.W."/>
            <person name="Turgeon B.G."/>
            <person name="de Wit P.J.G.M."/>
            <person name="Zhong S."/>
            <person name="Goodwin S.B."/>
            <person name="Grigoriev I.V."/>
        </authorList>
    </citation>
    <scope>NUCLEOTIDE SEQUENCE [LARGE SCALE GENOMIC DNA]</scope>
    <source>
        <strain evidence="3 4">UAMH 10762</strain>
    </source>
</reference>
<dbReference type="InterPro" id="IPR036291">
    <property type="entry name" value="NAD(P)-bd_dom_sf"/>
</dbReference>
<proteinExistence type="inferred from homology"/>
<dbReference type="OMA" id="REDWTGQ"/>
<accession>M2LUW4</accession>
<evidence type="ECO:0000256" key="1">
    <source>
        <dbReference type="ARBA" id="ARBA00006484"/>
    </source>
</evidence>
<evidence type="ECO:0000313" key="4">
    <source>
        <dbReference type="Proteomes" id="UP000011761"/>
    </source>
</evidence>
<dbReference type="SUPFAM" id="SSF51735">
    <property type="entry name" value="NAD(P)-binding Rossmann-fold domains"/>
    <property type="match status" value="1"/>
</dbReference>
<dbReference type="EMBL" id="KB445553">
    <property type="protein sequence ID" value="EMC98402.1"/>
    <property type="molecule type" value="Genomic_DNA"/>
</dbReference>
<dbReference type="Gene3D" id="3.40.50.720">
    <property type="entry name" value="NAD(P)-binding Rossmann-like Domain"/>
    <property type="match status" value="1"/>
</dbReference>
<dbReference type="PANTHER" id="PTHR43669:SF3">
    <property type="entry name" value="ALCOHOL DEHYDROGENASE, PUTATIVE (AFU_ORTHOLOGUE AFUA_3G03445)-RELATED"/>
    <property type="match status" value="1"/>
</dbReference>
<dbReference type="GO" id="GO:0016491">
    <property type="term" value="F:oxidoreductase activity"/>
    <property type="evidence" value="ECO:0007669"/>
    <property type="project" value="UniProtKB-KW"/>
</dbReference>
<dbReference type="eggNOG" id="ENOG502SCIW">
    <property type="taxonomic scope" value="Eukaryota"/>
</dbReference>
<dbReference type="RefSeq" id="XP_007675038.1">
    <property type="nucleotide sequence ID" value="XM_007676848.1"/>
</dbReference>
<dbReference type="HOGENOM" id="CLU_010194_17_1_1"/>
<evidence type="ECO:0008006" key="5">
    <source>
        <dbReference type="Google" id="ProtNLM"/>
    </source>
</evidence>
<name>M2LUW4_BAUPA</name>
<comment type="similarity">
    <text evidence="1">Belongs to the short-chain dehydrogenases/reductases (SDR) family.</text>
</comment>
<evidence type="ECO:0000256" key="2">
    <source>
        <dbReference type="ARBA" id="ARBA00023002"/>
    </source>
</evidence>
<dbReference type="GeneID" id="19114190"/>
<dbReference type="OrthoDB" id="5336600at2759"/>
<protein>
    <recommendedName>
        <fullName evidence="5">Ketoreductase (KR) domain-containing protein</fullName>
    </recommendedName>
</protein>
<dbReference type="InterPro" id="IPR002347">
    <property type="entry name" value="SDR_fam"/>
</dbReference>
<sequence length="237" mass="25957">MPGKTLLILGSGPGIGVAVGQVFSVRGFTHIALVSRDSNRLKEDQDKVLDAIQERGYSCQVKTWACDLTDLNALKSLLNEIEDFGSLECVFFNPARVAGKPPLEESTEMILKDFTLTNLALYETAKWAIPLLKQASSDSSPSFIVTSTNQLWKEPFPDLVSLSMVKSAQRALVLSIHAKFGEDVHVALLSVGGVVSPAKKNLSPMSIAERCYELYKQPKGKWEREIEITAAEGEEVS</sequence>
<gene>
    <name evidence="3" type="ORF">BAUCODRAFT_423825</name>
</gene>
<dbReference type="KEGG" id="bcom:BAUCODRAFT_423825"/>
<evidence type="ECO:0000313" key="3">
    <source>
        <dbReference type="EMBL" id="EMC98402.1"/>
    </source>
</evidence>
<keyword evidence="4" id="KW-1185">Reference proteome</keyword>